<protein>
    <submittedName>
        <fullName evidence="11">Uncharacterized protein</fullName>
    </submittedName>
</protein>
<dbReference type="Pfam" id="PF18332">
    <property type="entry name" value="XRN1_D1"/>
    <property type="match status" value="1"/>
</dbReference>
<comment type="similarity">
    <text evidence="4">Belongs to the 5'-3' exonuclease family.</text>
</comment>
<dbReference type="Gene3D" id="2.30.30.750">
    <property type="match status" value="1"/>
</dbReference>
<keyword evidence="2" id="KW-0378">Hydrolase</keyword>
<evidence type="ECO:0000256" key="3">
    <source>
        <dbReference type="ARBA" id="ARBA00022839"/>
    </source>
</evidence>
<feature type="domain" description="5'-3' exoribonuclease 1 SH3-like" evidence="8">
    <location>
        <begin position="1364"/>
        <end position="1413"/>
    </location>
</feature>
<dbReference type="Pfam" id="PF17846">
    <property type="entry name" value="XRN_M"/>
    <property type="match status" value="1"/>
</dbReference>
<proteinExistence type="inferred from homology"/>
<dbReference type="Gene3D" id="1.25.40.1050">
    <property type="match status" value="1"/>
</dbReference>
<dbReference type="Proteomes" id="UP000267029">
    <property type="component" value="Unassembled WGS sequence"/>
</dbReference>
<dbReference type="InterPro" id="IPR047008">
    <property type="entry name" value="XRN1_SH3_sf"/>
</dbReference>
<dbReference type="GO" id="GO:0005634">
    <property type="term" value="C:nucleus"/>
    <property type="evidence" value="ECO:0007669"/>
    <property type="project" value="TreeGrafter"/>
</dbReference>
<evidence type="ECO:0000256" key="4">
    <source>
        <dbReference type="ARBA" id="ARBA00038299"/>
    </source>
</evidence>
<evidence type="ECO:0000259" key="8">
    <source>
        <dbReference type="Pfam" id="PF18129"/>
    </source>
</evidence>
<organism evidence="11 12">
    <name type="scientific">Mesocestoides corti</name>
    <name type="common">Flatworm</name>
    <dbReference type="NCBI Taxonomy" id="53468"/>
    <lineage>
        <taxon>Eukaryota</taxon>
        <taxon>Metazoa</taxon>
        <taxon>Spiralia</taxon>
        <taxon>Lophotrochozoa</taxon>
        <taxon>Platyhelminthes</taxon>
        <taxon>Cestoda</taxon>
        <taxon>Eucestoda</taxon>
        <taxon>Cyclophyllidea</taxon>
        <taxon>Mesocestoididae</taxon>
        <taxon>Mesocestoides</taxon>
    </lineage>
</organism>
<sequence>MEIDEKALFDPNVISPGTEFMVRLHDFLKKFIASQITSDPVWRRIDIIFSGHDAPGEGEQKIREYMSYRRSLPDYKPTERHCLYGMDADLLFRTLLLTVDILGPSHPRTESLHSSGERVHSQVKWAVEGLARQLSSSQPLSVTTRTSLCCTLSPLLPNGSSKVSISYHVFQPPTCIFPPRTAYATSDLSLKPRLSSQFDEESWKVQALRLRSKEPSTTLAHHSGVSNLADWLLVAPKDGEQTCDDRHIAVHSPMDTKDLRVSPRPQDIPFCLIHLSVLREYIELEFKCLESQLSFPYNLERIIDDWIFLGYLLGNDFIPHLPNMHIHAESLTTLWDAYQVVLPQLDGYLHDFGQLNLERFHVLISELAKFDLNWFEDRAADQRWMQGKHGARMARELEQLGKGSAKSKTPPLAAAEAIAPFFGACDDAVPQDCALGDSTKSPLPTGSKDNVDTELAEFFGELTAEGSVNKEESHEAVEASVLSDGEGDDSEDSEEDSQEDEEEEEEEGDGDLENLGEIWHDKNGDSVNAFSADEDFDEDAVAYRMHRQYYYAEKLKIDIRGESKAVSKDFVEAALLPICREYVKTLQWVLDYYFTTVVDWKYFYPYHYSPFASDLVIFTKRFIKGGVDYDNRENWAGFTPNTKPLLPFEQQMFIMPPSSASILPPPYRWLLATSGTPVSEFFPEDFETDINGKLAEWEAVVLIPFIDEAKMLAAMAPCTQHLSPVDAKRNVHRGHLLLLAKDRPRCLSPGLAFESLLSEEVDGEFFRAHVLRDSKRCNEVYCSLPRRIDPSYPSLSRIPFTFEVKRVGVHTFSFPSKSESLLLTVDHPAGRTALEPDSLKVLARRYLGRAVATGWPYSRFVTPIIIMDEEEIWEVSTQESRTSSSRIVNRSALRRLDESDPELPFWASVRWLRSQAGWTVNRLKDRCAITFAASQPRAALICVPTSASMFTLVVPDKHNGVRAPTGCPLACGVWAHSDVFVQAFRMWTRVAVADTPPAEAVSDPSRVRPPFHSPTSQPSHFRLRPLCTRLPTITKQTTFEPAGCRRGGTRPANKQCLTADANQSLRLGPKLSLEILDLTVDAESSSLERSFEELFPSASNVVIFGVKRKRFGLLGEIAGIAKNGKLSVQLYPDPPLAKDPQTVSLTALEADELSYLTLSEMSRELCLTVHIIRRLVDDFMVLVPSPTPDGGKKAKERPNRANIGLGLQMHRNFAAVVGWSRFSQLKKTWVYSRRVVDAIAKYYELFPEVVDFIGQWDPMSAIPEISAVFPTDTFHRFTQLRTFLRVEVKKNRTVTNADAPLLDKAGLVVVENSLLPGTTPPASTDRIVVEVAPCDLFTVLPEGGRLVPRFYIDWLKTWEKEIDRFSLLDRVIYVGPQHTMFGLGGFIIGVYPILGQETIEVMFDREIENGISIR</sequence>
<dbReference type="Pfam" id="PF03159">
    <property type="entry name" value="XRN_N"/>
    <property type="match status" value="1"/>
</dbReference>
<dbReference type="GO" id="GO:0004534">
    <property type="term" value="F:5'-3' RNA exonuclease activity"/>
    <property type="evidence" value="ECO:0007669"/>
    <property type="project" value="TreeGrafter"/>
</dbReference>
<name>A0A158QSQ7_MESCO</name>
<feature type="region of interest" description="Disordered" evidence="5">
    <location>
        <begin position="999"/>
        <end position="1019"/>
    </location>
</feature>
<keyword evidence="3" id="KW-0269">Exonuclease</keyword>
<gene>
    <name evidence="11" type="ORF">MCOS_LOCUS1220</name>
</gene>
<keyword evidence="1" id="KW-0540">Nuclease</keyword>
<dbReference type="PANTHER" id="PTHR12341:SF7">
    <property type="entry name" value="5'-3' EXORIBONUCLEASE 1"/>
    <property type="match status" value="1"/>
</dbReference>
<dbReference type="InterPro" id="IPR004859">
    <property type="entry name" value="Xrn1_N"/>
</dbReference>
<feature type="compositionally biased region" description="Basic and acidic residues" evidence="5">
    <location>
        <begin position="468"/>
        <end position="477"/>
    </location>
</feature>
<dbReference type="InterPro" id="IPR040992">
    <property type="entry name" value="XRN1_D1"/>
</dbReference>
<dbReference type="InterPro" id="IPR041385">
    <property type="entry name" value="SH3_12"/>
</dbReference>
<evidence type="ECO:0000313" key="12">
    <source>
        <dbReference type="Proteomes" id="UP000267029"/>
    </source>
</evidence>
<dbReference type="GO" id="GO:0000956">
    <property type="term" value="P:nuclear-transcribed mRNA catabolic process"/>
    <property type="evidence" value="ECO:0007669"/>
    <property type="project" value="TreeGrafter"/>
</dbReference>
<dbReference type="GO" id="GO:0016075">
    <property type="term" value="P:rRNA catabolic process"/>
    <property type="evidence" value="ECO:0007669"/>
    <property type="project" value="TreeGrafter"/>
</dbReference>
<evidence type="ECO:0000259" key="6">
    <source>
        <dbReference type="Pfam" id="PF03159"/>
    </source>
</evidence>
<reference evidence="11 12" key="1">
    <citation type="submission" date="2018-10" db="EMBL/GenBank/DDBJ databases">
        <authorList>
            <consortium name="Pathogen Informatics"/>
        </authorList>
    </citation>
    <scope>NUCLEOTIDE SEQUENCE [LARGE SCALE GENOMIC DNA]</scope>
</reference>
<dbReference type="GO" id="GO:0003723">
    <property type="term" value="F:RNA binding"/>
    <property type="evidence" value="ECO:0007669"/>
    <property type="project" value="TreeGrafter"/>
</dbReference>
<feature type="compositionally biased region" description="Acidic residues" evidence="5">
    <location>
        <begin position="485"/>
        <end position="514"/>
    </location>
</feature>
<dbReference type="InterPro" id="IPR041412">
    <property type="entry name" value="Xrn1_helical"/>
</dbReference>
<dbReference type="InterPro" id="IPR047007">
    <property type="entry name" value="XRN1_D1_sf"/>
</dbReference>
<evidence type="ECO:0000259" key="10">
    <source>
        <dbReference type="Pfam" id="PF18334"/>
    </source>
</evidence>
<evidence type="ECO:0000256" key="2">
    <source>
        <dbReference type="ARBA" id="ARBA00022801"/>
    </source>
</evidence>
<evidence type="ECO:0000259" key="9">
    <source>
        <dbReference type="Pfam" id="PF18332"/>
    </source>
</evidence>
<keyword evidence="12" id="KW-1185">Reference proteome</keyword>
<feature type="region of interest" description="Disordered" evidence="5">
    <location>
        <begin position="464"/>
        <end position="518"/>
    </location>
</feature>
<dbReference type="STRING" id="53468.A0A158QSQ7"/>
<feature type="domain" description="Xrn1 helical" evidence="7">
    <location>
        <begin position="297"/>
        <end position="744"/>
    </location>
</feature>
<dbReference type="InterPro" id="IPR027073">
    <property type="entry name" value="5_3_exoribonuclease"/>
</dbReference>
<evidence type="ECO:0000259" key="7">
    <source>
        <dbReference type="Pfam" id="PF17846"/>
    </source>
</evidence>
<dbReference type="EMBL" id="UXSR01000139">
    <property type="protein sequence ID" value="VDD75217.1"/>
    <property type="molecule type" value="Genomic_DNA"/>
</dbReference>
<evidence type="ECO:0000256" key="5">
    <source>
        <dbReference type="SAM" id="MobiDB-lite"/>
    </source>
</evidence>
<evidence type="ECO:0000313" key="11">
    <source>
        <dbReference type="EMBL" id="VDD75217.1"/>
    </source>
</evidence>
<dbReference type="InterPro" id="IPR041106">
    <property type="entry name" value="XRN1_D2_D3"/>
</dbReference>
<feature type="domain" description="Exoribonuclease Xrn1 D2/D3" evidence="10">
    <location>
        <begin position="1092"/>
        <end position="1312"/>
    </location>
</feature>
<dbReference type="Pfam" id="PF18129">
    <property type="entry name" value="SH3_12"/>
    <property type="match status" value="1"/>
</dbReference>
<evidence type="ECO:0000256" key="1">
    <source>
        <dbReference type="ARBA" id="ARBA00022722"/>
    </source>
</evidence>
<dbReference type="OrthoDB" id="372487at2759"/>
<dbReference type="PANTHER" id="PTHR12341">
    <property type="entry name" value="5'-&gt;3' EXORIBONUCLEASE"/>
    <property type="match status" value="1"/>
</dbReference>
<dbReference type="Gene3D" id="3.40.50.12390">
    <property type="match status" value="1"/>
</dbReference>
<accession>A0A158QSQ7</accession>
<dbReference type="Pfam" id="PF18334">
    <property type="entry name" value="XRN1_D2_D3"/>
    <property type="match status" value="1"/>
</dbReference>
<feature type="domain" description="5'-3' exoribonuclease 1 D1" evidence="9">
    <location>
        <begin position="792"/>
        <end position="882"/>
    </location>
</feature>
<dbReference type="Gene3D" id="2.170.260.40">
    <property type="match status" value="1"/>
</dbReference>
<feature type="domain" description="Xrn1 N-terminal" evidence="6">
    <location>
        <begin position="4"/>
        <end position="97"/>
    </location>
</feature>